<dbReference type="RefSeq" id="WP_151118335.1">
    <property type="nucleotide sequence ID" value="NZ_CP042582.1"/>
</dbReference>
<dbReference type="Pfam" id="PF13407">
    <property type="entry name" value="Peripla_BP_4"/>
    <property type="match status" value="1"/>
</dbReference>
<dbReference type="PANTHER" id="PTHR46847">
    <property type="entry name" value="D-ALLOSE-BINDING PERIPLASMIC PROTEIN-RELATED"/>
    <property type="match status" value="1"/>
</dbReference>
<evidence type="ECO:0000313" key="7">
    <source>
        <dbReference type="Proteomes" id="UP000325797"/>
    </source>
</evidence>
<keyword evidence="7" id="KW-1185">Reference proteome</keyword>
<dbReference type="OrthoDB" id="9804917at2"/>
<reference evidence="6 7" key="1">
    <citation type="submission" date="2019-08" db="EMBL/GenBank/DDBJ databases">
        <title>Hyperibacter terrae gen. nov., sp. nov. and Hyperibacter viscosus sp. nov., two new members in the family Rhodospirillaceae isolated from the rhizosphere of Hypericum perforatum.</title>
        <authorList>
            <person name="Noviana Z."/>
        </authorList>
    </citation>
    <scope>NUCLEOTIDE SEQUENCE [LARGE SCALE GENOMIC DNA]</scope>
    <source>
        <strain evidence="6 7">R5959</strain>
    </source>
</reference>
<dbReference type="InterPro" id="IPR028082">
    <property type="entry name" value="Peripla_BP_I"/>
</dbReference>
<dbReference type="PANTHER" id="PTHR46847:SF1">
    <property type="entry name" value="D-ALLOSE-BINDING PERIPLASMIC PROTEIN-RELATED"/>
    <property type="match status" value="1"/>
</dbReference>
<feature type="domain" description="Periplasmic binding protein" evidence="5">
    <location>
        <begin position="52"/>
        <end position="303"/>
    </location>
</feature>
<dbReference type="KEGG" id="hadh:FRZ61_28270"/>
<sequence length="343" mass="36778">MKLKRMLAAIALVLLGALAVNTVATAADDVGTQDPGAKPYAEALKGKRVVLIPMAMGFDLAQGWAAYLKHEVENWGGVFETRDPNWDVNAHAQAITDVISGAQKPDVLVIHSPDLNSFSKLLKKAQKEGIYVVLIDNPMNFPADAFVGSNWYHLGELEAEAAVKACEGKSKQIGLVQGDAANASSIYQYNGIMNVLKQHPDFKVVAEPFSNWDPTTSRNVTTTMLQQNPDICAVIDFWDGDATGASAAIKDAGKTDQVALVTTGGGETVDCKALEDGTFYAVVMTELAGQSRDMNAIIKFLLQSGVKPGTSTTYIYTLEKATTKADLKPTSCWDLKSLQAGAF</sequence>
<gene>
    <name evidence="6" type="ORF">FRZ61_28270</name>
</gene>
<evidence type="ECO:0000256" key="3">
    <source>
        <dbReference type="ARBA" id="ARBA00022729"/>
    </source>
</evidence>
<name>A0A5J6N1K9_9PROT</name>
<comment type="subcellular location">
    <subcellularLocation>
        <location evidence="1">Cell envelope</location>
    </subcellularLocation>
</comment>
<feature type="chain" id="PRO_5023925645" evidence="4">
    <location>
        <begin position="27"/>
        <end position="343"/>
    </location>
</feature>
<evidence type="ECO:0000256" key="2">
    <source>
        <dbReference type="ARBA" id="ARBA00007639"/>
    </source>
</evidence>
<feature type="signal peptide" evidence="4">
    <location>
        <begin position="1"/>
        <end position="26"/>
    </location>
</feature>
<protein>
    <submittedName>
        <fullName evidence="6">Sugar ABC transporter substrate-binding protein</fullName>
    </submittedName>
</protein>
<dbReference type="AlphaFoldDB" id="A0A5J6N1K9"/>
<dbReference type="Proteomes" id="UP000325797">
    <property type="component" value="Chromosome"/>
</dbReference>
<dbReference type="CDD" id="cd01536">
    <property type="entry name" value="PBP1_ABC_sugar_binding-like"/>
    <property type="match status" value="1"/>
</dbReference>
<organism evidence="6 7">
    <name type="scientific">Hypericibacter adhaerens</name>
    <dbReference type="NCBI Taxonomy" id="2602016"/>
    <lineage>
        <taxon>Bacteria</taxon>
        <taxon>Pseudomonadati</taxon>
        <taxon>Pseudomonadota</taxon>
        <taxon>Alphaproteobacteria</taxon>
        <taxon>Rhodospirillales</taxon>
        <taxon>Dongiaceae</taxon>
        <taxon>Hypericibacter</taxon>
    </lineage>
</organism>
<dbReference type="GO" id="GO:0030246">
    <property type="term" value="F:carbohydrate binding"/>
    <property type="evidence" value="ECO:0007669"/>
    <property type="project" value="UniProtKB-ARBA"/>
</dbReference>
<dbReference type="SUPFAM" id="SSF53822">
    <property type="entry name" value="Periplasmic binding protein-like I"/>
    <property type="match status" value="1"/>
</dbReference>
<evidence type="ECO:0000256" key="4">
    <source>
        <dbReference type="SAM" id="SignalP"/>
    </source>
</evidence>
<evidence type="ECO:0000256" key="1">
    <source>
        <dbReference type="ARBA" id="ARBA00004196"/>
    </source>
</evidence>
<dbReference type="GO" id="GO:0030313">
    <property type="term" value="C:cell envelope"/>
    <property type="evidence" value="ECO:0007669"/>
    <property type="project" value="UniProtKB-SubCell"/>
</dbReference>
<evidence type="ECO:0000313" key="6">
    <source>
        <dbReference type="EMBL" id="QEX22893.1"/>
    </source>
</evidence>
<evidence type="ECO:0000259" key="5">
    <source>
        <dbReference type="Pfam" id="PF13407"/>
    </source>
</evidence>
<accession>A0A5J6N1K9</accession>
<comment type="similarity">
    <text evidence="2">Belongs to the bacterial solute-binding protein 2 family.</text>
</comment>
<proteinExistence type="inferred from homology"/>
<dbReference type="InterPro" id="IPR025997">
    <property type="entry name" value="SBP_2_dom"/>
</dbReference>
<dbReference type="Gene3D" id="3.40.50.2300">
    <property type="match status" value="2"/>
</dbReference>
<keyword evidence="3 4" id="KW-0732">Signal</keyword>
<dbReference type="EMBL" id="CP042582">
    <property type="protein sequence ID" value="QEX22893.1"/>
    <property type="molecule type" value="Genomic_DNA"/>
</dbReference>